<reference evidence="6" key="1">
    <citation type="submission" date="2016-05" db="EMBL/GenBank/DDBJ databases">
        <title>Microbial solvent formation.</title>
        <authorList>
            <person name="Poehlein A."/>
            <person name="Montoya Solano J.D."/>
            <person name="Flitsch S."/>
            <person name="Krabben P."/>
            <person name="Duerre P."/>
            <person name="Daniel R."/>
        </authorList>
    </citation>
    <scope>NUCLEOTIDE SEQUENCE [LARGE SCALE GENOMIC DNA]</scope>
    <source>
        <strain evidence="6">DSM 2619</strain>
    </source>
</reference>
<gene>
    <name evidence="6" type="primary">prsA</name>
    <name evidence="6" type="ORF">CLPUN_24200</name>
</gene>
<keyword evidence="7" id="KW-1185">Reference proteome</keyword>
<dbReference type="InterPro" id="IPR050245">
    <property type="entry name" value="PrsA_foldase"/>
</dbReference>
<dbReference type="RefSeq" id="WP_077847548.1">
    <property type="nucleotide sequence ID" value="NZ_LZZM01000153.1"/>
</dbReference>
<keyword evidence="4" id="KW-0697">Rotamase</keyword>
<evidence type="ECO:0000256" key="1">
    <source>
        <dbReference type="ARBA" id="ARBA00000971"/>
    </source>
</evidence>
<keyword evidence="5 6" id="KW-0413">Isomerase</keyword>
<dbReference type="AlphaFoldDB" id="A0A1S8THN5"/>
<dbReference type="EMBL" id="LZZM01000153">
    <property type="protein sequence ID" value="OOM77303.1"/>
    <property type="molecule type" value="Genomic_DNA"/>
</dbReference>
<comment type="caution">
    <text evidence="6">The sequence shown here is derived from an EMBL/GenBank/DDBJ whole genome shotgun (WGS) entry which is preliminary data.</text>
</comment>
<sequence>MKRLKKIIVAISILIITVLTIRCNIIEKTPEVMQKTVIATVGKEKITKEDFDKEISKYDAQLKKQFGDDYETNDEVKDELKQMKEKRLDDMINGKILLIKATQLNIKPSDDDINKQIDQQMKQINARYAQKEQFESALQQSGMTEDTLKESMKTQIITNVIQNYMVKDVTVTDDEVQVYYNENKDSKFSLDAEVTPLDQVKDQIKSLLLKQKQGVTYNSKLQEWKTDLKVKIYEDKL</sequence>
<evidence type="ECO:0000256" key="5">
    <source>
        <dbReference type="ARBA" id="ARBA00023235"/>
    </source>
</evidence>
<dbReference type="EC" id="5.2.1.8" evidence="2"/>
<keyword evidence="3" id="KW-0732">Signal</keyword>
<dbReference type="InterPro" id="IPR027304">
    <property type="entry name" value="Trigger_fact/SurA_dom_sf"/>
</dbReference>
<evidence type="ECO:0000313" key="7">
    <source>
        <dbReference type="Proteomes" id="UP000190890"/>
    </source>
</evidence>
<proteinExistence type="predicted"/>
<evidence type="ECO:0000313" key="6">
    <source>
        <dbReference type="EMBL" id="OOM77303.1"/>
    </source>
</evidence>
<evidence type="ECO:0000256" key="3">
    <source>
        <dbReference type="ARBA" id="ARBA00022729"/>
    </source>
</evidence>
<protein>
    <recommendedName>
        <fullName evidence="2">peptidylprolyl isomerase</fullName>
        <ecNumber evidence="2">5.2.1.8</ecNumber>
    </recommendedName>
</protein>
<dbReference type="PANTHER" id="PTHR47245">
    <property type="entry name" value="PEPTIDYLPROLYL ISOMERASE"/>
    <property type="match status" value="1"/>
</dbReference>
<dbReference type="GO" id="GO:0003755">
    <property type="term" value="F:peptidyl-prolyl cis-trans isomerase activity"/>
    <property type="evidence" value="ECO:0007669"/>
    <property type="project" value="UniProtKB-KW"/>
</dbReference>
<dbReference type="Pfam" id="PF13624">
    <property type="entry name" value="SurA_N_3"/>
    <property type="match status" value="1"/>
</dbReference>
<organism evidence="6 7">
    <name type="scientific">Clostridium puniceum</name>
    <dbReference type="NCBI Taxonomy" id="29367"/>
    <lineage>
        <taxon>Bacteria</taxon>
        <taxon>Bacillati</taxon>
        <taxon>Bacillota</taxon>
        <taxon>Clostridia</taxon>
        <taxon>Eubacteriales</taxon>
        <taxon>Clostridiaceae</taxon>
        <taxon>Clostridium</taxon>
    </lineage>
</organism>
<dbReference type="SUPFAM" id="SSF109998">
    <property type="entry name" value="Triger factor/SurA peptide-binding domain-like"/>
    <property type="match status" value="1"/>
</dbReference>
<dbReference type="Proteomes" id="UP000190890">
    <property type="component" value="Unassembled WGS sequence"/>
</dbReference>
<evidence type="ECO:0000256" key="2">
    <source>
        <dbReference type="ARBA" id="ARBA00013194"/>
    </source>
</evidence>
<dbReference type="Gene3D" id="1.10.4030.10">
    <property type="entry name" value="Porin chaperone SurA, peptide-binding domain"/>
    <property type="match status" value="1"/>
</dbReference>
<accession>A0A1S8THN5</accession>
<comment type="catalytic activity">
    <reaction evidence="1">
        <text>[protein]-peptidylproline (omega=180) = [protein]-peptidylproline (omega=0)</text>
        <dbReference type="Rhea" id="RHEA:16237"/>
        <dbReference type="Rhea" id="RHEA-COMP:10747"/>
        <dbReference type="Rhea" id="RHEA-COMP:10748"/>
        <dbReference type="ChEBI" id="CHEBI:83833"/>
        <dbReference type="ChEBI" id="CHEBI:83834"/>
        <dbReference type="EC" id="5.2.1.8"/>
    </reaction>
</comment>
<evidence type="ECO:0000256" key="4">
    <source>
        <dbReference type="ARBA" id="ARBA00023110"/>
    </source>
</evidence>
<dbReference type="STRING" id="29367.CLPUN_24200"/>
<dbReference type="PANTHER" id="PTHR47245:SF1">
    <property type="entry name" value="FOLDASE PROTEIN PRSA"/>
    <property type="match status" value="1"/>
</dbReference>
<dbReference type="OrthoDB" id="14196at2"/>
<name>A0A1S8THN5_9CLOT</name>